<dbReference type="InterPro" id="IPR011042">
    <property type="entry name" value="6-blade_b-propeller_TolB-like"/>
</dbReference>
<dbReference type="SUPFAM" id="SSF82171">
    <property type="entry name" value="DPP6 N-terminal domain-like"/>
    <property type="match status" value="1"/>
</dbReference>
<proteinExistence type="inferred from homology"/>
<comment type="caution">
    <text evidence="2">The sequence shown here is derived from an EMBL/GenBank/DDBJ whole genome shotgun (WGS) entry which is preliminary data.</text>
</comment>
<gene>
    <name evidence="2" type="ORF">ABS24_03775</name>
</gene>
<evidence type="ECO:0000313" key="3">
    <source>
        <dbReference type="Proteomes" id="UP000051213"/>
    </source>
</evidence>
<dbReference type="EMBL" id="LICA01000549">
    <property type="protein sequence ID" value="KRO91291.1"/>
    <property type="molecule type" value="Genomic_DNA"/>
</dbReference>
<accession>A0A0R2U132</accession>
<sequence>MFSLNLLLSLDASADGKRAISVDDLSLIKDLSGPQVSPDGSWVAYTISEVDTKADVSRSDIWLTRWDGSETVQLTATAESEHTPRWSPNGKHLAFLSTGADTEFTDQVWLIDPKGDKPRRVSSLANGVSDYDWEPDSEHIAIISAVVPEGSSLDADGGPLVIDRMLFKRDGYGYLSKARSRVHLLDLKDLSVEQLTNGPFDEIMPSFSPDGKKIAYVTKLGEDPDRHENWNILTIELTTGAKPKQISEGVFMECDPIWGWGSGPTWSPDSSKLACVQSGPMELSWFSLQQLAVFEAQGDQGQQPTAALDRNTISPQFSLDGQRLFFILEDDQSTHLASVGLDGKGFKRLTKAGRTVSSYSLGPQGKIAVLSSTPNVLPEIYVVENTGLRQLTHANTAFLDSVQLASTEVVSYPGADGVRLHGLLMKPPGFRSDVRYPTLFRLHGGPVSQWQQEFNFDWQFLAANG</sequence>
<reference evidence="2 3" key="1">
    <citation type="submission" date="2015-10" db="EMBL/GenBank/DDBJ databases">
        <title>Metagenome-Assembled Genomes uncover a global brackish microbiome.</title>
        <authorList>
            <person name="Hugerth L.W."/>
            <person name="Larsson J."/>
            <person name="Alneberg J."/>
            <person name="Lindh M.V."/>
            <person name="Legrand C."/>
            <person name="Pinhassi J."/>
            <person name="Andersson A.F."/>
        </authorList>
    </citation>
    <scope>NUCLEOTIDE SEQUENCE [LARGE SCALE GENOMIC DNA]</scope>
    <source>
        <strain evidence="2">BACL26 MAG-121220-bin70</strain>
    </source>
</reference>
<dbReference type="InterPro" id="IPR029058">
    <property type="entry name" value="AB_hydrolase_fold"/>
</dbReference>
<dbReference type="InterPro" id="IPR011659">
    <property type="entry name" value="WD40"/>
</dbReference>
<comment type="similarity">
    <text evidence="1">Belongs to the TolB family.</text>
</comment>
<evidence type="ECO:0000313" key="2">
    <source>
        <dbReference type="EMBL" id="KRO91291.1"/>
    </source>
</evidence>
<evidence type="ECO:0008006" key="4">
    <source>
        <dbReference type="Google" id="ProtNLM"/>
    </source>
</evidence>
<protein>
    <recommendedName>
        <fullName evidence="4">Dipeptidylpeptidase IV N-terminal domain-containing protein</fullName>
    </recommendedName>
</protein>
<dbReference type="Pfam" id="PF07676">
    <property type="entry name" value="PD40"/>
    <property type="match status" value="2"/>
</dbReference>
<dbReference type="Gene3D" id="3.40.50.1820">
    <property type="entry name" value="alpha/beta hydrolase"/>
    <property type="match status" value="1"/>
</dbReference>
<dbReference type="AlphaFoldDB" id="A0A0R2U132"/>
<dbReference type="PANTHER" id="PTHR36842">
    <property type="entry name" value="PROTEIN TOLB HOMOLOG"/>
    <property type="match status" value="1"/>
</dbReference>
<dbReference type="SUPFAM" id="SSF53474">
    <property type="entry name" value="alpha/beta-Hydrolases"/>
    <property type="match status" value="1"/>
</dbReference>
<dbReference type="Gene3D" id="2.120.10.30">
    <property type="entry name" value="TolB, C-terminal domain"/>
    <property type="match status" value="3"/>
</dbReference>
<feature type="non-terminal residue" evidence="2">
    <location>
        <position position="465"/>
    </location>
</feature>
<dbReference type="PANTHER" id="PTHR36842:SF1">
    <property type="entry name" value="PROTEIN TOLB"/>
    <property type="match status" value="1"/>
</dbReference>
<dbReference type="Proteomes" id="UP000051213">
    <property type="component" value="Unassembled WGS sequence"/>
</dbReference>
<evidence type="ECO:0000256" key="1">
    <source>
        <dbReference type="ARBA" id="ARBA00009820"/>
    </source>
</evidence>
<organism evidence="2 3">
    <name type="scientific">SAR92 bacterium BACL26 MAG-121220-bin70</name>
    <dbReference type="NCBI Taxonomy" id="1655626"/>
    <lineage>
        <taxon>Bacteria</taxon>
        <taxon>Pseudomonadati</taxon>
        <taxon>Pseudomonadota</taxon>
        <taxon>Gammaproteobacteria</taxon>
        <taxon>Cellvibrionales</taxon>
        <taxon>Porticoccaceae</taxon>
        <taxon>SAR92 clade</taxon>
    </lineage>
</organism>
<name>A0A0R2U132_9GAMM</name>